<dbReference type="InterPro" id="IPR019734">
    <property type="entry name" value="TPR_rpt"/>
</dbReference>
<dbReference type="Proteomes" id="UP001218412">
    <property type="component" value="Chromosome"/>
</dbReference>
<dbReference type="InterPro" id="IPR011990">
    <property type="entry name" value="TPR-like_helical_dom_sf"/>
</dbReference>
<keyword evidence="6" id="KW-1185">Reference proteome</keyword>
<feature type="signal peptide" evidence="4">
    <location>
        <begin position="1"/>
        <end position="20"/>
    </location>
</feature>
<proteinExistence type="predicted"/>
<dbReference type="PANTHER" id="PTHR22904:SF523">
    <property type="entry name" value="STRESS-INDUCED-PHOSPHOPROTEIN 1"/>
    <property type="match status" value="1"/>
</dbReference>
<evidence type="ECO:0000313" key="5">
    <source>
        <dbReference type="EMBL" id="WCR09244.1"/>
    </source>
</evidence>
<dbReference type="Gene3D" id="1.25.40.10">
    <property type="entry name" value="Tetratricopeptide repeat domain"/>
    <property type="match status" value="1"/>
</dbReference>
<dbReference type="EMBL" id="CP067134">
    <property type="protein sequence ID" value="WCR09244.1"/>
    <property type="molecule type" value="Genomic_DNA"/>
</dbReference>
<feature type="repeat" description="TPR" evidence="3">
    <location>
        <begin position="128"/>
        <end position="161"/>
    </location>
</feature>
<evidence type="ECO:0000256" key="4">
    <source>
        <dbReference type="SAM" id="SignalP"/>
    </source>
</evidence>
<dbReference type="PANTHER" id="PTHR22904">
    <property type="entry name" value="TPR REPEAT CONTAINING PROTEIN"/>
    <property type="match status" value="1"/>
</dbReference>
<keyword evidence="1" id="KW-0677">Repeat</keyword>
<evidence type="ECO:0000313" key="6">
    <source>
        <dbReference type="Proteomes" id="UP001218412"/>
    </source>
</evidence>
<keyword evidence="4" id="KW-0732">Signal</keyword>
<reference evidence="5 6" key="1">
    <citation type="submission" date="2021-01" db="EMBL/GenBank/DDBJ databases">
        <title>Biogeographic distribution of Paracoccus.</title>
        <authorList>
            <person name="Hollensteiner J."/>
            <person name="Leineberger J."/>
            <person name="Brinkhoff T."/>
            <person name="Daniel R."/>
        </authorList>
    </citation>
    <scope>NUCLEOTIDE SEQUENCE [LARGE SCALE GENOMIC DNA]</scope>
    <source>
        <strain evidence="5 6">LMG25392</strain>
    </source>
</reference>
<dbReference type="RefSeq" id="WP_272857353.1">
    <property type="nucleotide sequence ID" value="NZ_CP067134.1"/>
</dbReference>
<evidence type="ECO:0000256" key="2">
    <source>
        <dbReference type="ARBA" id="ARBA00022803"/>
    </source>
</evidence>
<evidence type="ECO:0000256" key="3">
    <source>
        <dbReference type="PROSITE-ProRule" id="PRU00339"/>
    </source>
</evidence>
<dbReference type="SUPFAM" id="SSF48452">
    <property type="entry name" value="TPR-like"/>
    <property type="match status" value="1"/>
</dbReference>
<evidence type="ECO:0008006" key="7">
    <source>
        <dbReference type="Google" id="ProtNLM"/>
    </source>
</evidence>
<name>A0ABY7SQW2_9RHOB</name>
<keyword evidence="2 3" id="KW-0802">TPR repeat</keyword>
<protein>
    <recommendedName>
        <fullName evidence="7">Tetratricopeptide repeat protein</fullName>
    </recommendedName>
</protein>
<dbReference type="PROSITE" id="PS50005">
    <property type="entry name" value="TPR"/>
    <property type="match status" value="1"/>
</dbReference>
<feature type="chain" id="PRO_5046447969" description="Tetratricopeptide repeat protein" evidence="4">
    <location>
        <begin position="21"/>
        <end position="180"/>
    </location>
</feature>
<sequence length="180" mass="19218">MITILFVLAMALGGPSAAIAQDAPDMDALFDTLAEPEGEGWRIAESDILRAWSRSGSASMDLLLKRGEEALDRGDAQEAIGHLTALTDHAPDFAAGWQARAAAFATIGQFGPAAADLARTLQLEPRHFAALTQLGAMLEEIGDTEGALTAYRESLAIHPHQQEALDGVRRLERDDQGTDI</sequence>
<dbReference type="SMART" id="SM00028">
    <property type="entry name" value="TPR"/>
    <property type="match status" value="3"/>
</dbReference>
<gene>
    <name evidence="5" type="ORF">JHW45_08855</name>
</gene>
<accession>A0ABY7SQW2</accession>
<organism evidence="5 6">
    <name type="scientific">Paracoccus stylophorae</name>
    <dbReference type="NCBI Taxonomy" id="659350"/>
    <lineage>
        <taxon>Bacteria</taxon>
        <taxon>Pseudomonadati</taxon>
        <taxon>Pseudomonadota</taxon>
        <taxon>Alphaproteobacteria</taxon>
        <taxon>Rhodobacterales</taxon>
        <taxon>Paracoccaceae</taxon>
        <taxon>Paracoccus</taxon>
    </lineage>
</organism>
<evidence type="ECO:0000256" key="1">
    <source>
        <dbReference type="ARBA" id="ARBA00022737"/>
    </source>
</evidence>